<organism evidence="1 2">
    <name type="scientific">Artemisia annua</name>
    <name type="common">Sweet wormwood</name>
    <dbReference type="NCBI Taxonomy" id="35608"/>
    <lineage>
        <taxon>Eukaryota</taxon>
        <taxon>Viridiplantae</taxon>
        <taxon>Streptophyta</taxon>
        <taxon>Embryophyta</taxon>
        <taxon>Tracheophyta</taxon>
        <taxon>Spermatophyta</taxon>
        <taxon>Magnoliopsida</taxon>
        <taxon>eudicotyledons</taxon>
        <taxon>Gunneridae</taxon>
        <taxon>Pentapetalae</taxon>
        <taxon>asterids</taxon>
        <taxon>campanulids</taxon>
        <taxon>Asterales</taxon>
        <taxon>Asteraceae</taxon>
        <taxon>Asteroideae</taxon>
        <taxon>Anthemideae</taxon>
        <taxon>Artemisiinae</taxon>
        <taxon>Artemisia</taxon>
    </lineage>
</organism>
<evidence type="ECO:0000313" key="1">
    <source>
        <dbReference type="EMBL" id="PWA46545.1"/>
    </source>
</evidence>
<dbReference type="EMBL" id="PKPP01010233">
    <property type="protein sequence ID" value="PWA46545.1"/>
    <property type="molecule type" value="Genomic_DNA"/>
</dbReference>
<dbReference type="Proteomes" id="UP000245207">
    <property type="component" value="Unassembled WGS sequence"/>
</dbReference>
<proteinExistence type="predicted"/>
<accession>A0A2U1LC16</accession>
<gene>
    <name evidence="1" type="ORF">CTI12_AA507600</name>
</gene>
<sequence>MASSSSNSESNNREPNISELKEACGSGDLATCFKFLFNSEIPEEYGFLVRMGEERNQLLSKVQKLEVTIRETRFRGPFNDKAVDALRCLIETHQRLLDRVQVLTTLIDEVPDGIVEKGRHVKLMEFDEGLSDLLVEFGAGFSWDLKPKEYRHNQPTLGWFKELVQGVCSWVGSGSVGGFSGLVQ</sequence>
<dbReference type="AlphaFoldDB" id="A0A2U1LC16"/>
<evidence type="ECO:0000313" key="2">
    <source>
        <dbReference type="Proteomes" id="UP000245207"/>
    </source>
</evidence>
<keyword evidence="2" id="KW-1185">Reference proteome</keyword>
<name>A0A2U1LC16_ARTAN</name>
<protein>
    <submittedName>
        <fullName evidence="1">Uncharacterized protein</fullName>
    </submittedName>
</protein>
<comment type="caution">
    <text evidence="1">The sequence shown here is derived from an EMBL/GenBank/DDBJ whole genome shotgun (WGS) entry which is preliminary data.</text>
</comment>
<reference evidence="1 2" key="1">
    <citation type="journal article" date="2018" name="Mol. Plant">
        <title>The genome of Artemisia annua provides insight into the evolution of Asteraceae family and artemisinin biosynthesis.</title>
        <authorList>
            <person name="Shen Q."/>
            <person name="Zhang L."/>
            <person name="Liao Z."/>
            <person name="Wang S."/>
            <person name="Yan T."/>
            <person name="Shi P."/>
            <person name="Liu M."/>
            <person name="Fu X."/>
            <person name="Pan Q."/>
            <person name="Wang Y."/>
            <person name="Lv Z."/>
            <person name="Lu X."/>
            <person name="Zhang F."/>
            <person name="Jiang W."/>
            <person name="Ma Y."/>
            <person name="Chen M."/>
            <person name="Hao X."/>
            <person name="Li L."/>
            <person name="Tang Y."/>
            <person name="Lv G."/>
            <person name="Zhou Y."/>
            <person name="Sun X."/>
            <person name="Brodelius P.E."/>
            <person name="Rose J.K.C."/>
            <person name="Tang K."/>
        </authorList>
    </citation>
    <scope>NUCLEOTIDE SEQUENCE [LARGE SCALE GENOMIC DNA]</scope>
    <source>
        <strain evidence="2">cv. Huhao1</strain>
        <tissue evidence="1">Leaf</tissue>
    </source>
</reference>